<proteinExistence type="predicted"/>
<evidence type="ECO:0000313" key="2">
    <source>
        <dbReference type="EMBL" id="GIX74101.1"/>
    </source>
</evidence>
<dbReference type="Proteomes" id="UP001054945">
    <property type="component" value="Unassembled WGS sequence"/>
</dbReference>
<reference evidence="2 3" key="1">
    <citation type="submission" date="2021-06" db="EMBL/GenBank/DDBJ databases">
        <title>Caerostris extrusa draft genome.</title>
        <authorList>
            <person name="Kono N."/>
            <person name="Arakawa K."/>
        </authorList>
    </citation>
    <scope>NUCLEOTIDE SEQUENCE [LARGE SCALE GENOMIC DNA]</scope>
</reference>
<feature type="region of interest" description="Disordered" evidence="1">
    <location>
        <begin position="61"/>
        <end position="87"/>
    </location>
</feature>
<name>A0AAV4MNT7_CAEEX</name>
<organism evidence="2 3">
    <name type="scientific">Caerostris extrusa</name>
    <name type="common">Bark spider</name>
    <name type="synonym">Caerostris bankana</name>
    <dbReference type="NCBI Taxonomy" id="172846"/>
    <lineage>
        <taxon>Eukaryota</taxon>
        <taxon>Metazoa</taxon>
        <taxon>Ecdysozoa</taxon>
        <taxon>Arthropoda</taxon>
        <taxon>Chelicerata</taxon>
        <taxon>Arachnida</taxon>
        <taxon>Araneae</taxon>
        <taxon>Araneomorphae</taxon>
        <taxon>Entelegynae</taxon>
        <taxon>Araneoidea</taxon>
        <taxon>Araneidae</taxon>
        <taxon>Caerostris</taxon>
    </lineage>
</organism>
<comment type="caution">
    <text evidence="2">The sequence shown here is derived from an EMBL/GenBank/DDBJ whole genome shotgun (WGS) entry which is preliminary data.</text>
</comment>
<sequence>MQGSIQPAPGTEIYLCLVRRKRRKKGGIVHLERAKIEQKSSATFLLSEKPLMKMDEGVMGNFLTRHSNERKRKNEPKEDGKRKEEKNVSQISNMYIYPVYRGFGYIHL</sequence>
<protein>
    <submittedName>
        <fullName evidence="2">Uncharacterized protein</fullName>
    </submittedName>
</protein>
<dbReference type="EMBL" id="BPLR01002472">
    <property type="protein sequence ID" value="GIX74101.1"/>
    <property type="molecule type" value="Genomic_DNA"/>
</dbReference>
<feature type="compositionally biased region" description="Basic and acidic residues" evidence="1">
    <location>
        <begin position="75"/>
        <end position="87"/>
    </location>
</feature>
<keyword evidence="3" id="KW-1185">Reference proteome</keyword>
<evidence type="ECO:0000256" key="1">
    <source>
        <dbReference type="SAM" id="MobiDB-lite"/>
    </source>
</evidence>
<evidence type="ECO:0000313" key="3">
    <source>
        <dbReference type="Proteomes" id="UP001054945"/>
    </source>
</evidence>
<dbReference type="AlphaFoldDB" id="A0AAV4MNT7"/>
<gene>
    <name evidence="2" type="ORF">CEXT_10491</name>
</gene>
<accession>A0AAV4MNT7</accession>